<feature type="binding site" evidence="7">
    <location>
        <position position="138"/>
    </location>
    <ligand>
        <name>N-formimidoyl-L-glutamate</name>
        <dbReference type="ChEBI" id="CHEBI:58928"/>
    </ligand>
</feature>
<keyword evidence="7" id="KW-0963">Cytoplasm</keyword>
<feature type="binding site" evidence="7">
    <location>
        <position position="302"/>
    </location>
    <ligand>
        <name>Fe(3+)</name>
        <dbReference type="ChEBI" id="CHEBI:29034"/>
    </ligand>
</feature>
<feature type="binding site" evidence="7">
    <location>
        <position position="71"/>
    </location>
    <ligand>
        <name>Zn(2+)</name>
        <dbReference type="ChEBI" id="CHEBI:29105"/>
    </ligand>
</feature>
<comment type="cofactor">
    <cofactor evidence="7">
        <name>Zn(2+)</name>
        <dbReference type="ChEBI" id="CHEBI:29105"/>
    </cofactor>
    <cofactor evidence="7">
        <name>Fe(3+)</name>
        <dbReference type="ChEBI" id="CHEBI:29034"/>
    </cofactor>
    <text evidence="7">Binds 1 zinc or iron ion per subunit.</text>
</comment>
<evidence type="ECO:0000259" key="8">
    <source>
        <dbReference type="Pfam" id="PF01979"/>
    </source>
</evidence>
<comment type="catalytic activity">
    <reaction evidence="7">
        <text>4-imidazolone-5-propanoate + H2O = N-formimidoyl-L-glutamate</text>
        <dbReference type="Rhea" id="RHEA:23660"/>
        <dbReference type="ChEBI" id="CHEBI:15377"/>
        <dbReference type="ChEBI" id="CHEBI:58928"/>
        <dbReference type="ChEBI" id="CHEBI:77893"/>
        <dbReference type="EC" id="3.5.2.7"/>
    </reaction>
</comment>
<dbReference type="Gene3D" id="2.30.40.10">
    <property type="entry name" value="Urease, subunit C, domain 1"/>
    <property type="match status" value="1"/>
</dbReference>
<proteinExistence type="inferred from homology"/>
<sequence>MVSFVIDNIGELVTNIPGTGEGGLLGIRRKAAVLVEEGDIAWIGPSRYAPAADRRIDAQGGAVLPGFVDSHAHLVFAGDRAAEFAARMAGEPYTGGGIRTTVAATRAADDDLLRDNVDRLRSEALRQGTTTIEIKSGYGLTVADEARSLRIAAEFTSETTFLGAHVVPPEYANRADDYVGLVCGPMLRAARPHAKWIDVFCEKGAFDADHARAILTVGKDAGLGVRVHANQLGPGEGVQLAVELGAASADHCTHLSRADIDALAGSHTVATLLPGAEFSTRSPYPDARRLLDAGATVALATDCNPGSSYTSSMPFCVALAVREMGMTPAEAVWSATAGGARALRRDDVGVIRPGARADIMLLDAPTHLHLAYRPGVPLVTKVLHNGAPQ</sequence>
<feature type="binding site" evidence="7">
    <location>
        <position position="302"/>
    </location>
    <ligand>
        <name>Zn(2+)</name>
        <dbReference type="ChEBI" id="CHEBI:29105"/>
    </ligand>
</feature>
<evidence type="ECO:0000256" key="1">
    <source>
        <dbReference type="ARBA" id="ARBA00012864"/>
    </source>
</evidence>
<evidence type="ECO:0000256" key="3">
    <source>
        <dbReference type="ARBA" id="ARBA00022801"/>
    </source>
</evidence>
<feature type="binding site" evidence="7">
    <location>
        <position position="71"/>
    </location>
    <ligand>
        <name>Fe(3+)</name>
        <dbReference type="ChEBI" id="CHEBI:29034"/>
    </ligand>
</feature>
<feature type="binding site" evidence="7">
    <location>
        <position position="73"/>
    </location>
    <ligand>
        <name>Fe(3+)</name>
        <dbReference type="ChEBI" id="CHEBI:29034"/>
    </ligand>
</feature>
<feature type="domain" description="Amidohydrolase-related" evidence="8">
    <location>
        <begin position="63"/>
        <end position="367"/>
    </location>
</feature>
<dbReference type="GO" id="GO:0005737">
    <property type="term" value="C:cytoplasm"/>
    <property type="evidence" value="ECO:0007669"/>
    <property type="project" value="UniProtKB-SubCell"/>
</dbReference>
<feature type="binding site" evidence="7">
    <location>
        <position position="165"/>
    </location>
    <ligand>
        <name>4-imidazolone-5-propanoate</name>
        <dbReference type="ChEBI" id="CHEBI:77893"/>
    </ligand>
</feature>
<evidence type="ECO:0000256" key="5">
    <source>
        <dbReference type="ARBA" id="ARBA00022833"/>
    </source>
</evidence>
<name>A0A1H3MPT1_9ACTN</name>
<keyword evidence="6 7" id="KW-0408">Iron</keyword>
<dbReference type="STRING" id="137265.SAMN05421684_1537"/>
<dbReference type="Proteomes" id="UP000199632">
    <property type="component" value="Unassembled WGS sequence"/>
</dbReference>
<dbReference type="NCBIfam" id="TIGR01224">
    <property type="entry name" value="hutI"/>
    <property type="match status" value="1"/>
</dbReference>
<dbReference type="SUPFAM" id="SSF51338">
    <property type="entry name" value="Composite domain of metallo-dependent hydrolases"/>
    <property type="match status" value="1"/>
</dbReference>
<evidence type="ECO:0000256" key="4">
    <source>
        <dbReference type="ARBA" id="ARBA00022808"/>
    </source>
</evidence>
<dbReference type="InterPro" id="IPR032466">
    <property type="entry name" value="Metal_Hydrolase"/>
</dbReference>
<organism evidence="9 10">
    <name type="scientific">Asanoa ishikariensis</name>
    <dbReference type="NCBI Taxonomy" id="137265"/>
    <lineage>
        <taxon>Bacteria</taxon>
        <taxon>Bacillati</taxon>
        <taxon>Actinomycetota</taxon>
        <taxon>Actinomycetes</taxon>
        <taxon>Micromonosporales</taxon>
        <taxon>Micromonosporaceae</taxon>
        <taxon>Asanoa</taxon>
    </lineage>
</organism>
<feature type="binding site" evidence="7">
    <location>
        <position position="80"/>
    </location>
    <ligand>
        <name>4-imidazolone-5-propanoate</name>
        <dbReference type="ChEBI" id="CHEBI:77893"/>
    </ligand>
</feature>
<evidence type="ECO:0000256" key="7">
    <source>
        <dbReference type="HAMAP-Rule" id="MF_00372"/>
    </source>
</evidence>
<comment type="similarity">
    <text evidence="7">Belongs to the metallo-dependent hydrolases superfamily. HutI family.</text>
</comment>
<dbReference type="OrthoDB" id="9776455at2"/>
<comment type="subcellular location">
    <subcellularLocation>
        <location evidence="7">Cytoplasm</location>
    </subcellularLocation>
</comment>
<keyword evidence="5 7" id="KW-0862">Zinc</keyword>
<evidence type="ECO:0000313" key="9">
    <source>
        <dbReference type="EMBL" id="SDY78483.1"/>
    </source>
</evidence>
<reference evidence="10" key="1">
    <citation type="submission" date="2016-10" db="EMBL/GenBank/DDBJ databases">
        <authorList>
            <person name="Varghese N."/>
            <person name="Submissions S."/>
        </authorList>
    </citation>
    <scope>NUCLEOTIDE SEQUENCE [LARGE SCALE GENOMIC DNA]</scope>
    <source>
        <strain evidence="10">DSM 44718</strain>
    </source>
</reference>
<dbReference type="Pfam" id="PF01979">
    <property type="entry name" value="Amidohydro_1"/>
    <property type="match status" value="1"/>
</dbReference>
<keyword evidence="2 7" id="KW-0479">Metal-binding</keyword>
<feature type="binding site" evidence="7">
    <location>
        <position position="307"/>
    </location>
    <ligand>
        <name>4-imidazolone-5-propanoate</name>
        <dbReference type="ChEBI" id="CHEBI:77893"/>
    </ligand>
</feature>
<feature type="binding site" evidence="7">
    <location>
        <position position="304"/>
    </location>
    <ligand>
        <name>N-formimidoyl-L-glutamate</name>
        <dbReference type="ChEBI" id="CHEBI:58928"/>
    </ligand>
</feature>
<dbReference type="EMBL" id="FNQB01000001">
    <property type="protein sequence ID" value="SDY78483.1"/>
    <property type="molecule type" value="Genomic_DNA"/>
</dbReference>
<dbReference type="InterPro" id="IPR005920">
    <property type="entry name" value="HutI"/>
</dbReference>
<dbReference type="GO" id="GO:0019556">
    <property type="term" value="P:L-histidine catabolic process to glutamate and formamide"/>
    <property type="evidence" value="ECO:0007669"/>
    <property type="project" value="UniProtKB-UniRule"/>
</dbReference>
<dbReference type="UniPathway" id="UPA00379">
    <property type="reaction ID" value="UER00551"/>
</dbReference>
<feature type="binding site" evidence="7">
    <location>
        <position position="73"/>
    </location>
    <ligand>
        <name>Zn(2+)</name>
        <dbReference type="ChEBI" id="CHEBI:29105"/>
    </ligand>
</feature>
<dbReference type="EC" id="3.5.2.7" evidence="1 7"/>
<feature type="binding site" evidence="7">
    <location>
        <position position="306"/>
    </location>
    <ligand>
        <name>N-formimidoyl-L-glutamate</name>
        <dbReference type="ChEBI" id="CHEBI:58928"/>
    </ligand>
</feature>
<dbReference type="InterPro" id="IPR011059">
    <property type="entry name" value="Metal-dep_hydrolase_composite"/>
</dbReference>
<keyword evidence="3 7" id="KW-0378">Hydrolase</keyword>
<evidence type="ECO:0000256" key="6">
    <source>
        <dbReference type="ARBA" id="ARBA00023004"/>
    </source>
</evidence>
<feature type="binding site" evidence="7">
    <location>
        <position position="138"/>
    </location>
    <ligand>
        <name>4-imidazolone-5-propanoate</name>
        <dbReference type="ChEBI" id="CHEBI:77893"/>
    </ligand>
</feature>
<protein>
    <recommendedName>
        <fullName evidence="1 7">Imidazolonepropionase</fullName>
        <ecNumber evidence="1 7">3.5.2.7</ecNumber>
    </recommendedName>
    <alternativeName>
        <fullName evidence="7">Imidazolone-5-propionate hydrolase</fullName>
    </alternativeName>
</protein>
<dbReference type="GO" id="GO:0008270">
    <property type="term" value="F:zinc ion binding"/>
    <property type="evidence" value="ECO:0007669"/>
    <property type="project" value="UniProtKB-UniRule"/>
</dbReference>
<dbReference type="GO" id="GO:0019557">
    <property type="term" value="P:L-histidine catabolic process to glutamate and formate"/>
    <property type="evidence" value="ECO:0007669"/>
    <property type="project" value="UniProtKB-UniPathway"/>
</dbReference>
<dbReference type="AlphaFoldDB" id="A0A1H3MPT1"/>
<comment type="function">
    <text evidence="7">Catalyzes the hydrolytic cleavage of the carbon-nitrogen bond in imidazolone-5-propanoate to yield N-formimidoyl-L-glutamate. It is the third step in the universal histidine degradation pathway.</text>
</comment>
<accession>A0A1H3MPT1</accession>
<dbReference type="HAMAP" id="MF_00372">
    <property type="entry name" value="HutI"/>
    <property type="match status" value="1"/>
</dbReference>
<gene>
    <name evidence="7" type="primary">hutI</name>
    <name evidence="9" type="ORF">SAMN05421684_1537</name>
</gene>
<feature type="binding site" evidence="7">
    <location>
        <position position="228"/>
    </location>
    <ligand>
        <name>Zn(2+)</name>
        <dbReference type="ChEBI" id="CHEBI:29105"/>
    </ligand>
</feature>
<dbReference type="PANTHER" id="PTHR42752">
    <property type="entry name" value="IMIDAZOLONEPROPIONASE"/>
    <property type="match status" value="1"/>
</dbReference>
<feature type="binding site" evidence="7">
    <location>
        <position position="231"/>
    </location>
    <ligand>
        <name>4-imidazolone-5-propanoate</name>
        <dbReference type="ChEBI" id="CHEBI:77893"/>
    </ligand>
</feature>
<evidence type="ECO:0000313" key="10">
    <source>
        <dbReference type="Proteomes" id="UP000199632"/>
    </source>
</evidence>
<dbReference type="PANTHER" id="PTHR42752:SF1">
    <property type="entry name" value="IMIDAZOLONEPROPIONASE-RELATED"/>
    <property type="match status" value="1"/>
</dbReference>
<dbReference type="GO" id="GO:0050480">
    <property type="term" value="F:imidazolonepropionase activity"/>
    <property type="evidence" value="ECO:0007669"/>
    <property type="project" value="UniProtKB-UniRule"/>
</dbReference>
<keyword evidence="4 7" id="KW-0369">Histidine metabolism</keyword>
<keyword evidence="10" id="KW-1185">Reference proteome</keyword>
<evidence type="ECO:0000256" key="2">
    <source>
        <dbReference type="ARBA" id="ARBA00022723"/>
    </source>
</evidence>
<dbReference type="SUPFAM" id="SSF51556">
    <property type="entry name" value="Metallo-dependent hydrolases"/>
    <property type="match status" value="1"/>
</dbReference>
<dbReference type="GO" id="GO:0005506">
    <property type="term" value="F:iron ion binding"/>
    <property type="evidence" value="ECO:0007669"/>
    <property type="project" value="UniProtKB-UniRule"/>
</dbReference>
<comment type="pathway">
    <text evidence="7">Amino-acid degradation; L-histidine degradation into L-glutamate; N-formimidoyl-L-glutamate from L-histidine: step 3/3.</text>
</comment>
<feature type="binding site" evidence="7">
    <location>
        <position position="228"/>
    </location>
    <ligand>
        <name>Fe(3+)</name>
        <dbReference type="ChEBI" id="CHEBI:29034"/>
    </ligand>
</feature>
<dbReference type="Gene3D" id="3.20.20.140">
    <property type="entry name" value="Metal-dependent hydrolases"/>
    <property type="match status" value="1"/>
</dbReference>
<dbReference type="InterPro" id="IPR006680">
    <property type="entry name" value="Amidohydro-rel"/>
</dbReference>